<proteinExistence type="predicted"/>
<organism evidence="1">
    <name type="scientific">marine sediment metagenome</name>
    <dbReference type="NCBI Taxonomy" id="412755"/>
    <lineage>
        <taxon>unclassified sequences</taxon>
        <taxon>metagenomes</taxon>
        <taxon>ecological metagenomes</taxon>
    </lineage>
</organism>
<feature type="non-terminal residue" evidence="1">
    <location>
        <position position="1"/>
    </location>
</feature>
<sequence>DRLAERRIGTLGASREAEMILLEQYIFLLSLAGR</sequence>
<accession>X1RS09</accession>
<evidence type="ECO:0000313" key="1">
    <source>
        <dbReference type="EMBL" id="GAI83502.1"/>
    </source>
</evidence>
<dbReference type="AlphaFoldDB" id="X1RS09"/>
<gene>
    <name evidence="1" type="ORF">S12H4_26565</name>
</gene>
<reference evidence="1" key="1">
    <citation type="journal article" date="2014" name="Front. Microbiol.">
        <title>High frequency of phylogenetically diverse reductive dehalogenase-homologous genes in deep subseafloor sedimentary metagenomes.</title>
        <authorList>
            <person name="Kawai M."/>
            <person name="Futagami T."/>
            <person name="Toyoda A."/>
            <person name="Takaki Y."/>
            <person name="Nishi S."/>
            <person name="Hori S."/>
            <person name="Arai W."/>
            <person name="Tsubouchi T."/>
            <person name="Morono Y."/>
            <person name="Uchiyama I."/>
            <person name="Ito T."/>
            <person name="Fujiyama A."/>
            <person name="Inagaki F."/>
            <person name="Takami H."/>
        </authorList>
    </citation>
    <scope>NUCLEOTIDE SEQUENCE</scope>
    <source>
        <strain evidence="1">Expedition CK06-06</strain>
    </source>
</reference>
<dbReference type="EMBL" id="BARW01015088">
    <property type="protein sequence ID" value="GAI83502.1"/>
    <property type="molecule type" value="Genomic_DNA"/>
</dbReference>
<protein>
    <submittedName>
        <fullName evidence="1">Uncharacterized protein</fullName>
    </submittedName>
</protein>
<comment type="caution">
    <text evidence="1">The sequence shown here is derived from an EMBL/GenBank/DDBJ whole genome shotgun (WGS) entry which is preliminary data.</text>
</comment>
<name>X1RS09_9ZZZZ</name>